<evidence type="ECO:0000256" key="1">
    <source>
        <dbReference type="ARBA" id="ARBA00004651"/>
    </source>
</evidence>
<gene>
    <name evidence="8" type="ORF">SBA1_490025</name>
</gene>
<dbReference type="Pfam" id="PF13520">
    <property type="entry name" value="AA_permease_2"/>
    <property type="match status" value="1"/>
</dbReference>
<keyword evidence="3" id="KW-1003">Cell membrane</keyword>
<feature type="transmembrane region" description="Helical" evidence="7">
    <location>
        <begin position="117"/>
        <end position="139"/>
    </location>
</feature>
<dbReference type="EMBL" id="OMOD01000143">
    <property type="protein sequence ID" value="SPF43444.1"/>
    <property type="molecule type" value="Genomic_DNA"/>
</dbReference>
<feature type="transmembrane region" description="Helical" evidence="7">
    <location>
        <begin position="181"/>
        <end position="199"/>
    </location>
</feature>
<dbReference type="Gene3D" id="1.20.1740.10">
    <property type="entry name" value="Amino acid/polyamine transporter I"/>
    <property type="match status" value="1"/>
</dbReference>
<feature type="transmembrane region" description="Helical" evidence="7">
    <location>
        <begin position="377"/>
        <end position="398"/>
    </location>
</feature>
<dbReference type="PANTHER" id="PTHR45826">
    <property type="entry name" value="POLYAMINE TRANSPORTER PUT1"/>
    <property type="match status" value="1"/>
</dbReference>
<evidence type="ECO:0000256" key="5">
    <source>
        <dbReference type="ARBA" id="ARBA00022989"/>
    </source>
</evidence>
<evidence type="ECO:0000256" key="3">
    <source>
        <dbReference type="ARBA" id="ARBA00022475"/>
    </source>
</evidence>
<proteinExistence type="predicted"/>
<dbReference type="PANTHER" id="PTHR45826:SF2">
    <property type="entry name" value="AMINO ACID TRANSPORTER"/>
    <property type="match status" value="1"/>
</dbReference>
<feature type="transmembrane region" description="Helical" evidence="7">
    <location>
        <begin position="28"/>
        <end position="48"/>
    </location>
</feature>
<protein>
    <submittedName>
        <fullName evidence="8">Amino acid/polyamine/organocation transporter, APC superfamily</fullName>
    </submittedName>
</protein>
<dbReference type="AlphaFoldDB" id="A0A2U3KUW2"/>
<organism evidence="8 9">
    <name type="scientific">Candidatus Sulfotelmatobacter kueseliae</name>
    <dbReference type="NCBI Taxonomy" id="2042962"/>
    <lineage>
        <taxon>Bacteria</taxon>
        <taxon>Pseudomonadati</taxon>
        <taxon>Acidobacteriota</taxon>
        <taxon>Terriglobia</taxon>
        <taxon>Terriglobales</taxon>
        <taxon>Candidatus Korobacteraceae</taxon>
        <taxon>Candidatus Sulfotelmatobacter</taxon>
    </lineage>
</organism>
<dbReference type="GO" id="GO:0005886">
    <property type="term" value="C:plasma membrane"/>
    <property type="evidence" value="ECO:0007669"/>
    <property type="project" value="UniProtKB-SubCell"/>
</dbReference>
<dbReference type="InterPro" id="IPR002293">
    <property type="entry name" value="AA/rel_permease1"/>
</dbReference>
<feature type="transmembrane region" description="Helical" evidence="7">
    <location>
        <begin position="151"/>
        <end position="169"/>
    </location>
</feature>
<keyword evidence="6 7" id="KW-0472">Membrane</keyword>
<evidence type="ECO:0000256" key="4">
    <source>
        <dbReference type="ARBA" id="ARBA00022692"/>
    </source>
</evidence>
<dbReference type="PIRSF" id="PIRSF006060">
    <property type="entry name" value="AA_transporter"/>
    <property type="match status" value="1"/>
</dbReference>
<evidence type="ECO:0000256" key="7">
    <source>
        <dbReference type="SAM" id="Phobius"/>
    </source>
</evidence>
<reference evidence="9" key="1">
    <citation type="submission" date="2018-02" db="EMBL/GenBank/DDBJ databases">
        <authorList>
            <person name="Hausmann B."/>
        </authorList>
    </citation>
    <scope>NUCLEOTIDE SEQUENCE [LARGE SCALE GENOMIC DNA]</scope>
    <source>
        <strain evidence="9">Peat soil MAG SbA1</strain>
    </source>
</reference>
<dbReference type="Proteomes" id="UP000238701">
    <property type="component" value="Unassembled WGS sequence"/>
</dbReference>
<accession>A0A2U3KUW2</accession>
<dbReference type="InterPro" id="IPR044566">
    <property type="entry name" value="RMV1-like"/>
</dbReference>
<feature type="transmembrane region" description="Helical" evidence="7">
    <location>
        <begin position="258"/>
        <end position="279"/>
    </location>
</feature>
<feature type="transmembrane region" description="Helical" evidence="7">
    <location>
        <begin position="352"/>
        <end position="371"/>
    </location>
</feature>
<dbReference type="GO" id="GO:0022857">
    <property type="term" value="F:transmembrane transporter activity"/>
    <property type="evidence" value="ECO:0007669"/>
    <property type="project" value="InterPro"/>
</dbReference>
<evidence type="ECO:0000256" key="6">
    <source>
        <dbReference type="ARBA" id="ARBA00023136"/>
    </source>
</evidence>
<keyword evidence="4 7" id="KW-0812">Transmembrane</keyword>
<feature type="transmembrane region" description="Helical" evidence="7">
    <location>
        <begin position="219"/>
        <end position="237"/>
    </location>
</feature>
<keyword evidence="2" id="KW-0813">Transport</keyword>
<feature type="transmembrane region" description="Helical" evidence="7">
    <location>
        <begin position="418"/>
        <end position="437"/>
    </location>
</feature>
<evidence type="ECO:0000313" key="8">
    <source>
        <dbReference type="EMBL" id="SPF43444.1"/>
    </source>
</evidence>
<sequence>MTAPSLPLDSANQRISREPAHLPRERRITMAALACLVFFTTCGGAFGLEPLIGAVGPGLAVILILITPLVWSLPTAMMVAELTTLMPEEGGYYVWIRETFGPFWAVQQACWTMASSVVWLAMFPVLFVSYLMFLLPAISIYGAGHPGTGPVIRWLIAVLVIVAGMWLNLRGSRDVGGLAKVSTFLVLGAFALMLLVWLTRGGAPGAAVEVISRDLAANHKGVLLLGLSYVIFNYSGWDNVSTYAGEVDRPQRNYPRAIGIALLLLVLAYLLPVLAGITVTTQPAIWSSDAGWPVISQMLGGHWLRNVIAAAGLVSTWNLFSAQLLYVSRLPYVMACDGWLPRCFAKVSQETAVPKVAIFCFCAIAAVFAALSFGSLAIISCLLYAGALTLEFLSLIALRIRRPHAHRVFRVPGGWLGMAYVCVTPFAFCALVLYATLRDWLAFPGQLLVVGAVVASGVSLYFSRRIAASPGVTGGVRQP</sequence>
<evidence type="ECO:0000256" key="2">
    <source>
        <dbReference type="ARBA" id="ARBA00022448"/>
    </source>
</evidence>
<evidence type="ECO:0000313" key="9">
    <source>
        <dbReference type="Proteomes" id="UP000238701"/>
    </source>
</evidence>
<feature type="transmembrane region" description="Helical" evidence="7">
    <location>
        <begin position="307"/>
        <end position="327"/>
    </location>
</feature>
<feature type="transmembrane region" description="Helical" evidence="7">
    <location>
        <begin position="54"/>
        <end position="73"/>
    </location>
</feature>
<comment type="subcellular location">
    <subcellularLocation>
        <location evidence="1">Cell membrane</location>
        <topology evidence="1">Multi-pass membrane protein</topology>
    </subcellularLocation>
</comment>
<feature type="transmembrane region" description="Helical" evidence="7">
    <location>
        <begin position="443"/>
        <end position="462"/>
    </location>
</feature>
<name>A0A2U3KUW2_9BACT</name>
<dbReference type="OrthoDB" id="1806975at2"/>
<keyword evidence="5 7" id="KW-1133">Transmembrane helix</keyword>